<reference evidence="2" key="1">
    <citation type="submission" date="2023-02" db="EMBL/GenBank/DDBJ databases">
        <title>Description of Roseinatronobacter alkalisoli sp. nov., an alkaliphilic bacerium isolated from soda soil.</title>
        <authorList>
            <person name="Wei W."/>
        </authorList>
    </citation>
    <scope>NUCLEOTIDE SEQUENCE</scope>
    <source>
        <strain evidence="2">HJB301</strain>
    </source>
</reference>
<dbReference type="Pfam" id="PF12973">
    <property type="entry name" value="Cupin_7"/>
    <property type="match status" value="1"/>
</dbReference>
<dbReference type="EMBL" id="JAQZSM010000007">
    <property type="protein sequence ID" value="MDD7971388.1"/>
    <property type="molecule type" value="Genomic_DNA"/>
</dbReference>
<gene>
    <name evidence="2" type="ORF">PUT78_09750</name>
</gene>
<sequence length="215" mass="22957">MIRHHLSDKLLMAYAAGTLPEAFSLVVATHISICDECRARLAAFDSVGGAVLDQRVAPVAMSSDALSLTMAKIKSRAEPSPATPLPARDSVLPGPLRNYVGGGLDAVRWRSIGGGVRQAILPTSRNASARLLYIPAGTAVPDHGHRGLELTLVLQGAFVDETDRFARGDIEIADEALEHTPIAEAGMDCICLAATDAPLRFRALLPRLVQPFFRI</sequence>
<dbReference type="Gene3D" id="2.60.120.10">
    <property type="entry name" value="Jelly Rolls"/>
    <property type="match status" value="1"/>
</dbReference>
<dbReference type="SUPFAM" id="SSF51182">
    <property type="entry name" value="RmlC-like cupins"/>
    <property type="match status" value="1"/>
</dbReference>
<evidence type="ECO:0000259" key="1">
    <source>
        <dbReference type="Pfam" id="PF12973"/>
    </source>
</evidence>
<dbReference type="Proteomes" id="UP001431784">
    <property type="component" value="Unassembled WGS sequence"/>
</dbReference>
<comment type="caution">
    <text evidence="2">The sequence shown here is derived from an EMBL/GenBank/DDBJ whole genome shotgun (WGS) entry which is preliminary data.</text>
</comment>
<dbReference type="Gene3D" id="1.10.10.1320">
    <property type="entry name" value="Anti-sigma factor, zinc-finger domain"/>
    <property type="match status" value="1"/>
</dbReference>
<dbReference type="InterPro" id="IPR041916">
    <property type="entry name" value="Anti_sigma_zinc_sf"/>
</dbReference>
<protein>
    <submittedName>
        <fullName evidence="2">ChrR family anti-sigma-E factor</fullName>
    </submittedName>
</protein>
<dbReference type="CDD" id="cd20301">
    <property type="entry name" value="cupin_ChrR"/>
    <property type="match status" value="1"/>
</dbReference>
<organism evidence="2 3">
    <name type="scientific">Roseinatronobacter alkalisoli</name>
    <dbReference type="NCBI Taxonomy" id="3028235"/>
    <lineage>
        <taxon>Bacteria</taxon>
        <taxon>Pseudomonadati</taxon>
        <taxon>Pseudomonadota</taxon>
        <taxon>Alphaproteobacteria</taxon>
        <taxon>Rhodobacterales</taxon>
        <taxon>Paracoccaceae</taxon>
        <taxon>Roseinatronobacter</taxon>
    </lineage>
</organism>
<evidence type="ECO:0000313" key="2">
    <source>
        <dbReference type="EMBL" id="MDD7971388.1"/>
    </source>
</evidence>
<dbReference type="NCBIfam" id="TIGR02451">
    <property type="entry name" value="anti_sig_ChrR"/>
    <property type="match status" value="1"/>
</dbReference>
<dbReference type="InterPro" id="IPR011051">
    <property type="entry name" value="RmlC_Cupin_sf"/>
</dbReference>
<dbReference type="InterPro" id="IPR025979">
    <property type="entry name" value="ChrR-like_cupin_dom"/>
</dbReference>
<name>A0ABT5TBT8_9RHOB</name>
<dbReference type="RefSeq" id="WP_274352072.1">
    <property type="nucleotide sequence ID" value="NZ_JAQZSM010000007.1"/>
</dbReference>
<dbReference type="InterPro" id="IPR014710">
    <property type="entry name" value="RmlC-like_jellyroll"/>
</dbReference>
<dbReference type="InterPro" id="IPR012807">
    <property type="entry name" value="Anti-sigma_ChrR"/>
</dbReference>
<accession>A0ABT5TBT8</accession>
<feature type="domain" description="ChrR-like cupin" evidence="1">
    <location>
        <begin position="105"/>
        <end position="194"/>
    </location>
</feature>
<evidence type="ECO:0000313" key="3">
    <source>
        <dbReference type="Proteomes" id="UP001431784"/>
    </source>
</evidence>
<proteinExistence type="predicted"/>
<keyword evidence="3" id="KW-1185">Reference proteome</keyword>